<sequence>MPAPRQQGNIPIAKNAAPAPRPVNGKARQQGVRRGGGSQQPQRADGHQPAPWKSSLDVAWSYSRSQAHHPQQVGITSPSFTERRWAGPSTGVPGSTDDDTEDEEDYEAYLEGDSDHTEDVDEEDLEDDLDEFGVPHPPQTHGHSRGRSPSRDRRRSPRASSSRRSSSPSTSTSSQHRTRRSRQVSPEERNGTYSPSRPAFSTTSSARRLQDRQVSRLAQESRDTDERSRSRSRSPKRVAASSNVYLPDAPSLLGRRADSHGGSTRGRVPRQSRDAPRLQSSVSDFPRVGSHYERYSIRSSSKDDTDRARYSPEMGEPVVYRTDENTPLLLSLQRSKSAEPTMEGYSGRSERGRSRSTIVLNPAENMERTRIPSLERSPTKARKAAEAWWDWVLQYVDKLAPCCGRRRG</sequence>
<proteinExistence type="predicted"/>
<dbReference type="STRING" id="1684307.A0A316UBN0"/>
<dbReference type="RefSeq" id="XP_025349797.1">
    <property type="nucleotide sequence ID" value="XM_025494770.1"/>
</dbReference>
<feature type="compositionally biased region" description="Low complexity" evidence="1">
    <location>
        <begin position="9"/>
        <end position="18"/>
    </location>
</feature>
<feature type="compositionally biased region" description="Basic residues" evidence="1">
    <location>
        <begin position="142"/>
        <end position="157"/>
    </location>
</feature>
<gene>
    <name evidence="2" type="ORF">BCV69DRAFT_310158</name>
</gene>
<keyword evidence="3" id="KW-1185">Reference proteome</keyword>
<feature type="compositionally biased region" description="Low complexity" evidence="1">
    <location>
        <begin position="158"/>
        <end position="175"/>
    </location>
</feature>
<feature type="compositionally biased region" description="Polar residues" evidence="1">
    <location>
        <begin position="62"/>
        <end position="80"/>
    </location>
</feature>
<protein>
    <submittedName>
        <fullName evidence="2">Uncharacterized protein</fullName>
    </submittedName>
</protein>
<dbReference type="AlphaFoldDB" id="A0A316UBN0"/>
<dbReference type="OrthoDB" id="10684218at2759"/>
<feature type="region of interest" description="Disordered" evidence="1">
    <location>
        <begin position="1"/>
        <end position="355"/>
    </location>
</feature>
<dbReference type="Proteomes" id="UP000245942">
    <property type="component" value="Unassembled WGS sequence"/>
</dbReference>
<evidence type="ECO:0000313" key="3">
    <source>
        <dbReference type="Proteomes" id="UP000245942"/>
    </source>
</evidence>
<dbReference type="GeneID" id="37016504"/>
<feature type="compositionally biased region" description="Acidic residues" evidence="1">
    <location>
        <begin position="96"/>
        <end position="131"/>
    </location>
</feature>
<reference evidence="2 3" key="1">
    <citation type="journal article" date="2018" name="Mol. Biol. Evol.">
        <title>Broad Genomic Sampling Reveals a Smut Pathogenic Ancestry of the Fungal Clade Ustilaginomycotina.</title>
        <authorList>
            <person name="Kijpornyongpan T."/>
            <person name="Mondo S.J."/>
            <person name="Barry K."/>
            <person name="Sandor L."/>
            <person name="Lee J."/>
            <person name="Lipzen A."/>
            <person name="Pangilinan J."/>
            <person name="LaButti K."/>
            <person name="Hainaut M."/>
            <person name="Henrissat B."/>
            <person name="Grigoriev I.V."/>
            <person name="Spatafora J.W."/>
            <person name="Aime M.C."/>
        </authorList>
    </citation>
    <scope>NUCLEOTIDE SEQUENCE [LARGE SCALE GENOMIC DNA]</scope>
    <source>
        <strain evidence="2 3">MCA 4718</strain>
    </source>
</reference>
<evidence type="ECO:0000313" key="2">
    <source>
        <dbReference type="EMBL" id="PWN22637.1"/>
    </source>
</evidence>
<evidence type="ECO:0000256" key="1">
    <source>
        <dbReference type="SAM" id="MobiDB-lite"/>
    </source>
</evidence>
<feature type="compositionally biased region" description="Basic and acidic residues" evidence="1">
    <location>
        <begin position="290"/>
        <end position="310"/>
    </location>
</feature>
<dbReference type="EMBL" id="KZ819322">
    <property type="protein sequence ID" value="PWN22637.1"/>
    <property type="molecule type" value="Genomic_DNA"/>
</dbReference>
<organism evidence="2 3">
    <name type="scientific">Pseudomicrostroma glucosiphilum</name>
    <dbReference type="NCBI Taxonomy" id="1684307"/>
    <lineage>
        <taxon>Eukaryota</taxon>
        <taxon>Fungi</taxon>
        <taxon>Dikarya</taxon>
        <taxon>Basidiomycota</taxon>
        <taxon>Ustilaginomycotina</taxon>
        <taxon>Exobasidiomycetes</taxon>
        <taxon>Microstromatales</taxon>
        <taxon>Microstromatales incertae sedis</taxon>
        <taxon>Pseudomicrostroma</taxon>
    </lineage>
</organism>
<feature type="compositionally biased region" description="Polar residues" evidence="1">
    <location>
        <begin position="191"/>
        <end position="207"/>
    </location>
</feature>
<name>A0A316UBN0_9BASI</name>
<accession>A0A316UBN0</accession>
<feature type="compositionally biased region" description="Basic and acidic residues" evidence="1">
    <location>
        <begin position="208"/>
        <end position="229"/>
    </location>
</feature>